<feature type="transmembrane region" description="Helical" evidence="1">
    <location>
        <begin position="218"/>
        <end position="246"/>
    </location>
</feature>
<organism evidence="2 3">
    <name type="scientific">Candidatus Stercoripulliclostridium merdipullorum</name>
    <dbReference type="NCBI Taxonomy" id="2840952"/>
    <lineage>
        <taxon>Bacteria</taxon>
        <taxon>Bacillati</taxon>
        <taxon>Bacillota</taxon>
        <taxon>Clostridia</taxon>
        <taxon>Eubacteriales</taxon>
        <taxon>Candidatus Stercoripulliclostridium</taxon>
    </lineage>
</organism>
<dbReference type="AlphaFoldDB" id="A0A9D1NBR8"/>
<protein>
    <submittedName>
        <fullName evidence="2">DUF3267 domain-containing protein</fullName>
    </submittedName>
</protein>
<keyword evidence="1" id="KW-0472">Membrane</keyword>
<reference evidence="2" key="1">
    <citation type="submission" date="2020-10" db="EMBL/GenBank/DDBJ databases">
        <authorList>
            <person name="Gilroy R."/>
        </authorList>
    </citation>
    <scope>NUCLEOTIDE SEQUENCE</scope>
    <source>
        <strain evidence="2">23406</strain>
    </source>
</reference>
<reference evidence="2" key="2">
    <citation type="journal article" date="2021" name="PeerJ">
        <title>Extensive microbial diversity within the chicken gut microbiome revealed by metagenomics and culture.</title>
        <authorList>
            <person name="Gilroy R."/>
            <person name="Ravi A."/>
            <person name="Getino M."/>
            <person name="Pursley I."/>
            <person name="Horton D.L."/>
            <person name="Alikhan N.F."/>
            <person name="Baker D."/>
            <person name="Gharbi K."/>
            <person name="Hall N."/>
            <person name="Watson M."/>
            <person name="Adriaenssens E.M."/>
            <person name="Foster-Nyarko E."/>
            <person name="Jarju S."/>
            <person name="Secka A."/>
            <person name="Antonio M."/>
            <person name="Oren A."/>
            <person name="Chaudhuri R.R."/>
            <person name="La Ragione R."/>
            <person name="Hildebrand F."/>
            <person name="Pallen M.J."/>
        </authorList>
    </citation>
    <scope>NUCLEOTIDE SEQUENCE</scope>
    <source>
        <strain evidence="2">23406</strain>
    </source>
</reference>
<feature type="transmembrane region" description="Helical" evidence="1">
    <location>
        <begin position="185"/>
        <end position="206"/>
    </location>
</feature>
<comment type="caution">
    <text evidence="2">The sequence shown here is derived from an EMBL/GenBank/DDBJ whole genome shotgun (WGS) entry which is preliminary data.</text>
</comment>
<dbReference type="Pfam" id="PF11667">
    <property type="entry name" value="DUF3267"/>
    <property type="match status" value="1"/>
</dbReference>
<proteinExistence type="predicted"/>
<feature type="transmembrane region" description="Helical" evidence="1">
    <location>
        <begin position="145"/>
        <end position="173"/>
    </location>
</feature>
<sequence>MLQIAFTVGLIYLFGWLIAICNHKFYSNLGRSSRIVCYATGFLGTPVHELAHALFCVVFGHKIVEIKLFQMDAADGTLGYVSHSYNPKNIYHKIGNFFIGVAPILVISALLYLFAYLLLPQFVAELSIFIRSGESSGSDQLLSGFFNIVGTFFSLAATWQWWVFLFVGAVFSLHMTLSNADRKGAWSGLIFVLLVFFITDIVLGIVSSKALDAFTSAVIAVGCWLLCSFVLALAISLIAVLASYVFRCIKRRRM</sequence>
<accession>A0A9D1NBR8</accession>
<dbReference type="InterPro" id="IPR021683">
    <property type="entry name" value="DUF3267"/>
</dbReference>
<evidence type="ECO:0000256" key="1">
    <source>
        <dbReference type="SAM" id="Phobius"/>
    </source>
</evidence>
<evidence type="ECO:0000313" key="3">
    <source>
        <dbReference type="Proteomes" id="UP000886891"/>
    </source>
</evidence>
<dbReference type="Proteomes" id="UP000886891">
    <property type="component" value="Unassembled WGS sequence"/>
</dbReference>
<gene>
    <name evidence="2" type="ORF">IAB14_01165</name>
</gene>
<keyword evidence="1" id="KW-0812">Transmembrane</keyword>
<dbReference type="EMBL" id="DVOH01000012">
    <property type="protein sequence ID" value="HIU99706.1"/>
    <property type="molecule type" value="Genomic_DNA"/>
</dbReference>
<feature type="transmembrane region" description="Helical" evidence="1">
    <location>
        <begin position="97"/>
        <end position="119"/>
    </location>
</feature>
<name>A0A9D1NBR8_9FIRM</name>
<evidence type="ECO:0000313" key="2">
    <source>
        <dbReference type="EMBL" id="HIU99706.1"/>
    </source>
</evidence>
<feature type="transmembrane region" description="Helical" evidence="1">
    <location>
        <begin position="6"/>
        <end position="25"/>
    </location>
</feature>
<keyword evidence="1" id="KW-1133">Transmembrane helix</keyword>